<reference evidence="2 3" key="1">
    <citation type="submission" date="2021-01" db="EMBL/GenBank/DDBJ databases">
        <title>Genomic Encyclopedia of Type Strains, Phase IV (KMG-IV): sequencing the most valuable type-strain genomes for metagenomic binning, comparative biology and taxonomic classification.</title>
        <authorList>
            <person name="Goeker M."/>
        </authorList>
    </citation>
    <scope>NUCLEOTIDE SEQUENCE [LARGE SCALE GENOMIC DNA]</scope>
    <source>
        <strain evidence="2 3">DSM 105482</strain>
    </source>
</reference>
<dbReference type="InterPro" id="IPR011322">
    <property type="entry name" value="N-reg_PII-like_a/b"/>
</dbReference>
<dbReference type="SMART" id="SM00938">
    <property type="entry name" value="P-II"/>
    <property type="match status" value="1"/>
</dbReference>
<comment type="similarity">
    <text evidence="1">Belongs to the P(II) protein family.</text>
</comment>
<proteinExistence type="inferred from homology"/>
<dbReference type="PROSITE" id="PS51343">
    <property type="entry name" value="PII_GLNB_DOM"/>
    <property type="match status" value="1"/>
</dbReference>
<dbReference type="Pfam" id="PF00543">
    <property type="entry name" value="P-II"/>
    <property type="match status" value="1"/>
</dbReference>
<dbReference type="Proteomes" id="UP000823486">
    <property type="component" value="Unassembled WGS sequence"/>
</dbReference>
<organism evidence="2 3">
    <name type="scientific">Peribacillus deserti</name>
    <dbReference type="NCBI Taxonomy" id="673318"/>
    <lineage>
        <taxon>Bacteria</taxon>
        <taxon>Bacillati</taxon>
        <taxon>Bacillota</taxon>
        <taxon>Bacilli</taxon>
        <taxon>Bacillales</taxon>
        <taxon>Bacillaceae</taxon>
        <taxon>Peribacillus</taxon>
    </lineage>
</organism>
<dbReference type="PROSITE" id="PS00638">
    <property type="entry name" value="PII_GLNB_CTER"/>
    <property type="match status" value="1"/>
</dbReference>
<dbReference type="InterPro" id="IPR015867">
    <property type="entry name" value="N-reg_PII/ATP_PRibTrfase_C"/>
</dbReference>
<dbReference type="InterPro" id="IPR002187">
    <property type="entry name" value="N-reg_PII"/>
</dbReference>
<comment type="caution">
    <text evidence="2">The sequence shown here is derived from an EMBL/GenBank/DDBJ whole genome shotgun (WGS) entry which is preliminary data.</text>
</comment>
<dbReference type="SUPFAM" id="SSF54913">
    <property type="entry name" value="GlnB-like"/>
    <property type="match status" value="1"/>
</dbReference>
<name>A0ABS2QP57_9BACI</name>
<evidence type="ECO:0000313" key="3">
    <source>
        <dbReference type="Proteomes" id="UP000823486"/>
    </source>
</evidence>
<dbReference type="PANTHER" id="PTHR30115">
    <property type="entry name" value="NITROGEN REGULATORY PROTEIN P-II"/>
    <property type="match status" value="1"/>
</dbReference>
<dbReference type="InterPro" id="IPR017918">
    <property type="entry name" value="N-reg_PII_CS"/>
</dbReference>
<dbReference type="RefSeq" id="WP_204547988.1">
    <property type="nucleotide sequence ID" value="NZ_JAFBFI010000033.1"/>
</dbReference>
<dbReference type="PANTHER" id="PTHR30115:SF11">
    <property type="entry name" value="NITROGEN REGULATORY PROTEIN P-II HOMOLOG"/>
    <property type="match status" value="1"/>
</dbReference>
<sequence>MSEKMTKIEIITRPSKFEALKQELAKIEVSGITVTNALGCGLQKGFTENYRGVRREINMIERIKVEIVVCKVPVQSVIDTARKVCNTGQPGDGKIFIYEIAKAIKIRTGDQGCAALQND</sequence>
<dbReference type="PRINTS" id="PR00340">
    <property type="entry name" value="PIIGLNB"/>
</dbReference>
<protein>
    <submittedName>
        <fullName evidence="2">Nitrogen regulatory protein P-II 1</fullName>
    </submittedName>
</protein>
<evidence type="ECO:0000313" key="2">
    <source>
        <dbReference type="EMBL" id="MBM7694720.1"/>
    </source>
</evidence>
<evidence type="ECO:0000256" key="1">
    <source>
        <dbReference type="RuleBase" id="RU003936"/>
    </source>
</evidence>
<dbReference type="EMBL" id="JAFBFI010000033">
    <property type="protein sequence ID" value="MBM7694720.1"/>
    <property type="molecule type" value="Genomic_DNA"/>
</dbReference>
<accession>A0ABS2QP57</accession>
<dbReference type="Gene3D" id="3.30.70.120">
    <property type="match status" value="1"/>
</dbReference>
<keyword evidence="3" id="KW-1185">Reference proteome</keyword>
<gene>
    <name evidence="2" type="ORF">JOC77_004197</name>
</gene>